<reference evidence="2" key="3">
    <citation type="submission" date="2025-08" db="UniProtKB">
        <authorList>
            <consortium name="Ensembl"/>
        </authorList>
    </citation>
    <scope>IDENTIFICATION</scope>
    <source>
        <strain evidence="2">HNI</strain>
    </source>
</reference>
<name>A0A3P9M2I1_ORYLA</name>
<reference evidence="2 3" key="2">
    <citation type="submission" date="2017-04" db="EMBL/GenBank/DDBJ databases">
        <title>CpG methylation of centromeres and impact of large insertions on vertebrate speciation.</title>
        <authorList>
            <person name="Ichikawa K."/>
            <person name="Yoshimura J."/>
            <person name="Morishita S."/>
        </authorList>
    </citation>
    <scope>NUCLEOTIDE SEQUENCE</scope>
    <source>
        <strain evidence="2 3">HNI</strain>
    </source>
</reference>
<reference evidence="2" key="4">
    <citation type="submission" date="2025-09" db="UniProtKB">
        <authorList>
            <consortium name="Ensembl"/>
        </authorList>
    </citation>
    <scope>IDENTIFICATION</scope>
    <source>
        <strain evidence="2">HNI</strain>
    </source>
</reference>
<protein>
    <recommendedName>
        <fullName evidence="1">C-type lectin domain-containing protein</fullName>
    </recommendedName>
</protein>
<dbReference type="InterPro" id="IPR001304">
    <property type="entry name" value="C-type_lectin-like"/>
</dbReference>
<dbReference type="SUPFAM" id="SSF56436">
    <property type="entry name" value="C-type lectin-like"/>
    <property type="match status" value="1"/>
</dbReference>
<reference key="1">
    <citation type="journal article" date="2007" name="Nature">
        <title>The medaka draft genome and insights into vertebrate genome evolution.</title>
        <authorList>
            <person name="Kasahara M."/>
            <person name="Naruse K."/>
            <person name="Sasaki S."/>
            <person name="Nakatani Y."/>
            <person name="Qu W."/>
            <person name="Ahsan B."/>
            <person name="Yamada T."/>
            <person name="Nagayasu Y."/>
            <person name="Doi K."/>
            <person name="Kasai Y."/>
            <person name="Jindo T."/>
            <person name="Kobayashi D."/>
            <person name="Shimada A."/>
            <person name="Toyoda A."/>
            <person name="Kuroki Y."/>
            <person name="Fujiyama A."/>
            <person name="Sasaki T."/>
            <person name="Shimizu A."/>
            <person name="Asakawa S."/>
            <person name="Shimizu N."/>
            <person name="Hashimoto S."/>
            <person name="Yang J."/>
            <person name="Lee Y."/>
            <person name="Matsushima K."/>
            <person name="Sugano S."/>
            <person name="Sakaizumi M."/>
            <person name="Narita T."/>
            <person name="Ohishi K."/>
            <person name="Haga S."/>
            <person name="Ohta F."/>
            <person name="Nomoto H."/>
            <person name="Nogata K."/>
            <person name="Morishita T."/>
            <person name="Endo T."/>
            <person name="Shin-I T."/>
            <person name="Takeda H."/>
            <person name="Morishita S."/>
            <person name="Kohara Y."/>
        </authorList>
    </citation>
    <scope>NUCLEOTIDE SEQUENCE [LARGE SCALE GENOMIC DNA]</scope>
    <source>
        <strain>Hd-rR</strain>
    </source>
</reference>
<feature type="domain" description="C-type lectin" evidence="1">
    <location>
        <begin position="69"/>
        <end position="112"/>
    </location>
</feature>
<sequence length="142" mass="15990">NFTASLIFCALLRFPANTEMDPATRITFTLMLLFHSSMCSAEEDEEGLFCPEDQRGFDDACYEFVGFQLSSQKAQAWCERGGGHLAFILSDEIQQFFQTHLHPDKDWWIGLAPVSSGNPHKTVARNLILFVNLVGTSIKIKN</sequence>
<accession>A0A3P9M2I1</accession>
<dbReference type="Gene3D" id="3.10.100.10">
    <property type="entry name" value="Mannose-Binding Protein A, subunit A"/>
    <property type="match status" value="1"/>
</dbReference>
<dbReference type="Ensembl" id="ENSORLT00020015576.1">
    <property type="protein sequence ID" value="ENSORLP00020027262.1"/>
    <property type="gene ID" value="ENSORLG00020010149.1"/>
</dbReference>
<dbReference type="InterPro" id="IPR016187">
    <property type="entry name" value="CTDL_fold"/>
</dbReference>
<dbReference type="Pfam" id="PF00059">
    <property type="entry name" value="Lectin_C"/>
    <property type="match status" value="1"/>
</dbReference>
<evidence type="ECO:0000313" key="3">
    <source>
        <dbReference type="Proteomes" id="UP000265180"/>
    </source>
</evidence>
<dbReference type="AlphaFoldDB" id="A0A3P9M2I1"/>
<proteinExistence type="predicted"/>
<evidence type="ECO:0000259" key="1">
    <source>
        <dbReference type="Pfam" id="PF00059"/>
    </source>
</evidence>
<dbReference type="InterPro" id="IPR016186">
    <property type="entry name" value="C-type_lectin-like/link_sf"/>
</dbReference>
<dbReference type="Proteomes" id="UP000265180">
    <property type="component" value="Chromosome 3"/>
</dbReference>
<organism evidence="2 3">
    <name type="scientific">Oryzias latipes</name>
    <name type="common">Japanese rice fish</name>
    <name type="synonym">Japanese killifish</name>
    <dbReference type="NCBI Taxonomy" id="8090"/>
    <lineage>
        <taxon>Eukaryota</taxon>
        <taxon>Metazoa</taxon>
        <taxon>Chordata</taxon>
        <taxon>Craniata</taxon>
        <taxon>Vertebrata</taxon>
        <taxon>Euteleostomi</taxon>
        <taxon>Actinopterygii</taxon>
        <taxon>Neopterygii</taxon>
        <taxon>Teleostei</taxon>
        <taxon>Neoteleostei</taxon>
        <taxon>Acanthomorphata</taxon>
        <taxon>Ovalentaria</taxon>
        <taxon>Atherinomorphae</taxon>
        <taxon>Beloniformes</taxon>
        <taxon>Adrianichthyidae</taxon>
        <taxon>Oryziinae</taxon>
        <taxon>Oryzias</taxon>
    </lineage>
</organism>
<evidence type="ECO:0000313" key="2">
    <source>
        <dbReference type="Ensembl" id="ENSORLP00020027262.1"/>
    </source>
</evidence>